<dbReference type="UniPathway" id="UPA00143"/>
<feature type="domain" description="NPH3" evidence="5">
    <location>
        <begin position="207"/>
        <end position="470"/>
    </location>
</feature>
<dbReference type="Proteomes" id="UP000694005">
    <property type="component" value="Chromosome A08"/>
</dbReference>
<dbReference type="EMBL" id="LS974624">
    <property type="protein sequence ID" value="CAG7896681.1"/>
    <property type="molecule type" value="Genomic_DNA"/>
</dbReference>
<gene>
    <name evidence="6" type="ORF">BRAPAZ1V2_A08P03470.2</name>
</gene>
<evidence type="ECO:0000313" key="7">
    <source>
        <dbReference type="Proteomes" id="UP000694005"/>
    </source>
</evidence>
<protein>
    <recommendedName>
        <fullName evidence="5">NPH3 domain-containing protein</fullName>
    </recommendedName>
</protein>
<dbReference type="InterPro" id="IPR011333">
    <property type="entry name" value="SKP1/BTB/POZ_sf"/>
</dbReference>
<sequence>MQKSREMSLFYDLQININGEYTFFLNQDVISKYSGSLRKMIKQSKKKRNKKNKDSEVITIEIDEFPGGPDGFELVSRFCYSNGGISIDVSNVSTLYCCSVFLGMTEKLCFSNLLAQTETFLEEVFYGSWNDIVLSLKNCEQEQVFLHADSYGLVDKLIFSALTKISRSSEAFSPSSPSSSSPSSAKNTPESDKRLTSWTVSCGRSNEWWFDDMSSLSPMIILKLIRITVAYKTNVKSLVLTKFLLHYLKTRLQTKSNKTELMRNKLEYSELADTAVRGVVSAGKTAFSCRKLFWVLRVLSSFSLSRESKTGLETLIGEMLDQATLDDLLIPAAGGSRESGFYNVDLVIRLLKVFVKSREEEEEESNVKEVGRLIDKYLREISPDQNLKVSKFLGVAESLPDSARDCFDGVYRAIDIYLQSHSNLTPQDRTKICRCLNYKKLTRETCKQLARNPKIPPDVAVQALKSSCENQEHRTQEVKLVNKSTCRSRRHSQDKKHVMLHLKGFEISEKLAEELKTKGGYNWKVMDSFREGL</sequence>
<organism evidence="6 7">
    <name type="scientific">Brassica campestris</name>
    <name type="common">Field mustard</name>
    <dbReference type="NCBI Taxonomy" id="3711"/>
    <lineage>
        <taxon>Eukaryota</taxon>
        <taxon>Viridiplantae</taxon>
        <taxon>Streptophyta</taxon>
        <taxon>Embryophyta</taxon>
        <taxon>Tracheophyta</taxon>
        <taxon>Spermatophyta</taxon>
        <taxon>Magnoliopsida</taxon>
        <taxon>eudicotyledons</taxon>
        <taxon>Gunneridae</taxon>
        <taxon>Pentapetalae</taxon>
        <taxon>rosids</taxon>
        <taxon>malvids</taxon>
        <taxon>Brassicales</taxon>
        <taxon>Brassicaceae</taxon>
        <taxon>Brassiceae</taxon>
        <taxon>Brassica</taxon>
    </lineage>
</organism>
<dbReference type="Gene3D" id="3.30.710.10">
    <property type="entry name" value="Potassium Channel Kv1.1, Chain A"/>
    <property type="match status" value="1"/>
</dbReference>
<comment type="pathway">
    <text evidence="1">Protein modification; protein ubiquitination.</text>
</comment>
<dbReference type="PROSITE" id="PS51649">
    <property type="entry name" value="NPH3"/>
    <property type="match status" value="1"/>
</dbReference>
<reference evidence="6 7" key="1">
    <citation type="submission" date="2021-07" db="EMBL/GenBank/DDBJ databases">
        <authorList>
            <consortium name="Genoscope - CEA"/>
            <person name="William W."/>
        </authorList>
    </citation>
    <scope>NUCLEOTIDE SEQUENCE [LARGE SCALE GENOMIC DNA]</scope>
</reference>
<dbReference type="PANTHER" id="PTHR32370">
    <property type="entry name" value="OS12G0117600 PROTEIN"/>
    <property type="match status" value="1"/>
</dbReference>
<dbReference type="GO" id="GO:0016567">
    <property type="term" value="P:protein ubiquitination"/>
    <property type="evidence" value="ECO:0007669"/>
    <property type="project" value="UniProtKB-UniPathway"/>
</dbReference>
<evidence type="ECO:0000256" key="3">
    <source>
        <dbReference type="PROSITE-ProRule" id="PRU00982"/>
    </source>
</evidence>
<dbReference type="AlphaFoldDB" id="A0A8D9M374"/>
<keyword evidence="2" id="KW-0833">Ubl conjugation pathway</keyword>
<feature type="compositionally biased region" description="Low complexity" evidence="4">
    <location>
        <begin position="169"/>
        <end position="184"/>
    </location>
</feature>
<proteinExistence type="inferred from homology"/>
<comment type="similarity">
    <text evidence="3">Belongs to the NPH3 family.</text>
</comment>
<dbReference type="Pfam" id="PF03000">
    <property type="entry name" value="NPH3"/>
    <property type="match status" value="1"/>
</dbReference>
<dbReference type="Gramene" id="A08p03470.2_BraZ1">
    <property type="protein sequence ID" value="A08p03470.2_BraZ1.CDS"/>
    <property type="gene ID" value="A08g03470.2_BraZ1"/>
</dbReference>
<evidence type="ECO:0000256" key="2">
    <source>
        <dbReference type="ARBA" id="ARBA00022786"/>
    </source>
</evidence>
<evidence type="ECO:0000256" key="4">
    <source>
        <dbReference type="SAM" id="MobiDB-lite"/>
    </source>
</evidence>
<dbReference type="InterPro" id="IPR027356">
    <property type="entry name" value="NPH3_dom"/>
</dbReference>
<accession>A0A8D9M374</accession>
<dbReference type="InterPro" id="IPR043454">
    <property type="entry name" value="NPH3/RPT2-like"/>
</dbReference>
<evidence type="ECO:0000256" key="1">
    <source>
        <dbReference type="ARBA" id="ARBA00004906"/>
    </source>
</evidence>
<evidence type="ECO:0000259" key="5">
    <source>
        <dbReference type="PROSITE" id="PS51649"/>
    </source>
</evidence>
<dbReference type="SUPFAM" id="SSF54695">
    <property type="entry name" value="POZ domain"/>
    <property type="match status" value="1"/>
</dbReference>
<evidence type="ECO:0000313" key="6">
    <source>
        <dbReference type="EMBL" id="CAG7896681.1"/>
    </source>
</evidence>
<feature type="region of interest" description="Disordered" evidence="4">
    <location>
        <begin position="169"/>
        <end position="192"/>
    </location>
</feature>
<name>A0A8D9M374_BRACM</name>